<dbReference type="VEuPathDB" id="MicrosporidiaDB:A0H76_1544"/>
<evidence type="ECO:0000256" key="1">
    <source>
        <dbReference type="SAM" id="Phobius"/>
    </source>
</evidence>
<keyword evidence="1" id="KW-0812">Transmembrane</keyword>
<organism evidence="2 3">
    <name type="scientific">Hepatospora eriocheir</name>
    <dbReference type="NCBI Taxonomy" id="1081669"/>
    <lineage>
        <taxon>Eukaryota</taxon>
        <taxon>Fungi</taxon>
        <taxon>Fungi incertae sedis</taxon>
        <taxon>Microsporidia</taxon>
        <taxon>Hepatosporidae</taxon>
        <taxon>Hepatospora</taxon>
    </lineage>
</organism>
<dbReference type="InterPro" id="IPR021109">
    <property type="entry name" value="Peptidase_aspartic_dom_sf"/>
</dbReference>
<name>A0A1X0QGV9_9MICR</name>
<protein>
    <submittedName>
        <fullName evidence="2">Uncharacterized protein</fullName>
    </submittedName>
</protein>
<dbReference type="Gene3D" id="2.40.70.10">
    <property type="entry name" value="Acid Proteases"/>
    <property type="match status" value="1"/>
</dbReference>
<feature type="transmembrane region" description="Helical" evidence="1">
    <location>
        <begin position="67"/>
        <end position="85"/>
    </location>
</feature>
<evidence type="ECO:0000313" key="2">
    <source>
        <dbReference type="EMBL" id="ORD99019.1"/>
    </source>
</evidence>
<keyword evidence="1" id="KW-0472">Membrane</keyword>
<evidence type="ECO:0000313" key="3">
    <source>
        <dbReference type="Proteomes" id="UP000192501"/>
    </source>
</evidence>
<gene>
    <name evidence="2" type="ORF">A0H76_1544</name>
</gene>
<dbReference type="EMBL" id="LTAI01000331">
    <property type="protein sequence ID" value="ORD99019.1"/>
    <property type="molecule type" value="Genomic_DNA"/>
</dbReference>
<dbReference type="AlphaFoldDB" id="A0A1X0QGV9"/>
<proteinExistence type="predicted"/>
<keyword evidence="1" id="KW-1133">Transmembrane helix</keyword>
<reference evidence="2 3" key="1">
    <citation type="journal article" date="2017" name="Environ. Microbiol.">
        <title>Decay of the glycolytic pathway and adaptation to intranuclear parasitism within Enterocytozoonidae microsporidia.</title>
        <authorList>
            <person name="Wiredu Boakye D."/>
            <person name="Jaroenlak P."/>
            <person name="Prachumwat A."/>
            <person name="Williams T.A."/>
            <person name="Bateman K.S."/>
            <person name="Itsathitphaisarn O."/>
            <person name="Sritunyalucksana K."/>
            <person name="Paszkiewicz K.H."/>
            <person name="Moore K.A."/>
            <person name="Stentiford G.D."/>
            <person name="Williams B.A."/>
        </authorList>
    </citation>
    <scope>NUCLEOTIDE SEQUENCE [LARGE SCALE GENOMIC DNA]</scope>
    <source>
        <strain evidence="3">canceri</strain>
    </source>
</reference>
<sequence>MVPEKLSISCKLNNHLTELTIDTRSSENVLSYAKAKELNLFIKKSQTNTIIQVVSSKFLNVLGYTDTILYFLGLISHFLLHLRFLTNSLMT</sequence>
<dbReference type="Proteomes" id="UP000192501">
    <property type="component" value="Unassembled WGS sequence"/>
</dbReference>
<accession>A0A1X0QGV9</accession>
<dbReference type="VEuPathDB" id="MicrosporidiaDB:HERIO_2273"/>
<comment type="caution">
    <text evidence="2">The sequence shown here is derived from an EMBL/GenBank/DDBJ whole genome shotgun (WGS) entry which is preliminary data.</text>
</comment>